<dbReference type="PANTHER" id="PTHR43792">
    <property type="entry name" value="GNAT FAMILY, PUTATIVE (AFU_ORTHOLOGUE AFUA_3G00765)-RELATED-RELATED"/>
    <property type="match status" value="1"/>
</dbReference>
<gene>
    <name evidence="2" type="ORF">SDC9_153404</name>
</gene>
<sequence>MSELDYQSLNDCHESGLLNIWADADVIRYTNMRLPCTLEDIRKRIVIFRSMDVFAVMQDGELIGIIGCPPVDKEKLQFGLFYQFCKSSWGHGNATAAAKWMLKYMKQKYVNPVLFADVVVDNAGSEKILQKFCFEKISEELIERDGIKLKVHNYKLCV</sequence>
<proteinExistence type="predicted"/>
<evidence type="ECO:0000313" key="2">
    <source>
        <dbReference type="EMBL" id="MPN06148.1"/>
    </source>
</evidence>
<evidence type="ECO:0000259" key="1">
    <source>
        <dbReference type="Pfam" id="PF13302"/>
    </source>
</evidence>
<dbReference type="AlphaFoldDB" id="A0A645EVS6"/>
<organism evidence="2">
    <name type="scientific">bioreactor metagenome</name>
    <dbReference type="NCBI Taxonomy" id="1076179"/>
    <lineage>
        <taxon>unclassified sequences</taxon>
        <taxon>metagenomes</taxon>
        <taxon>ecological metagenomes</taxon>
    </lineage>
</organism>
<dbReference type="SUPFAM" id="SSF55729">
    <property type="entry name" value="Acyl-CoA N-acyltransferases (Nat)"/>
    <property type="match status" value="1"/>
</dbReference>
<dbReference type="GO" id="GO:0016747">
    <property type="term" value="F:acyltransferase activity, transferring groups other than amino-acyl groups"/>
    <property type="evidence" value="ECO:0007669"/>
    <property type="project" value="InterPro"/>
</dbReference>
<dbReference type="Gene3D" id="3.40.630.30">
    <property type="match status" value="1"/>
</dbReference>
<name>A0A645EVS6_9ZZZZ</name>
<reference evidence="2" key="1">
    <citation type="submission" date="2019-08" db="EMBL/GenBank/DDBJ databases">
        <authorList>
            <person name="Kucharzyk K."/>
            <person name="Murdoch R.W."/>
            <person name="Higgins S."/>
            <person name="Loffler F."/>
        </authorList>
    </citation>
    <scope>NUCLEOTIDE SEQUENCE</scope>
</reference>
<dbReference type="InterPro" id="IPR016181">
    <property type="entry name" value="Acyl_CoA_acyltransferase"/>
</dbReference>
<feature type="domain" description="N-acetyltransferase" evidence="1">
    <location>
        <begin position="17"/>
        <end position="132"/>
    </location>
</feature>
<dbReference type="InterPro" id="IPR051531">
    <property type="entry name" value="N-acetyltransferase"/>
</dbReference>
<comment type="caution">
    <text evidence="2">The sequence shown here is derived from an EMBL/GenBank/DDBJ whole genome shotgun (WGS) entry which is preliminary data.</text>
</comment>
<dbReference type="PANTHER" id="PTHR43792:SF16">
    <property type="entry name" value="N-ACETYLTRANSFERASE DOMAIN-CONTAINING PROTEIN"/>
    <property type="match status" value="1"/>
</dbReference>
<protein>
    <recommendedName>
        <fullName evidence="1">N-acetyltransferase domain-containing protein</fullName>
    </recommendedName>
</protein>
<dbReference type="Pfam" id="PF13302">
    <property type="entry name" value="Acetyltransf_3"/>
    <property type="match status" value="1"/>
</dbReference>
<dbReference type="InterPro" id="IPR000182">
    <property type="entry name" value="GNAT_dom"/>
</dbReference>
<accession>A0A645EVS6</accession>
<dbReference type="EMBL" id="VSSQ01052037">
    <property type="protein sequence ID" value="MPN06148.1"/>
    <property type="molecule type" value="Genomic_DNA"/>
</dbReference>